<evidence type="ECO:0000313" key="4">
    <source>
        <dbReference type="Proteomes" id="UP000228947"/>
    </source>
</evidence>
<evidence type="ECO:0000259" key="1">
    <source>
        <dbReference type="PROSITE" id="PS50045"/>
    </source>
</evidence>
<dbReference type="Proteomes" id="UP000229681">
    <property type="component" value="Unassembled WGS sequence"/>
</dbReference>
<proteinExistence type="predicted"/>
<sequence>MAHQLSLYEGALRVRISGVGEAQPLYHDLHNFLNNLPEPVTVIIDLTMASSFGRTLQAMLYRVLQHRAVENIGICFTDQDLAADVRSMATALASVRRVKVAHTEHELLAAYGLADPPTQPRRLSGMLSRLNNLPQKST</sequence>
<dbReference type="GO" id="GO:0005524">
    <property type="term" value="F:ATP binding"/>
    <property type="evidence" value="ECO:0007669"/>
    <property type="project" value="InterPro"/>
</dbReference>
<organism evidence="3 4">
    <name type="scientific">Candidatus Thermofonsia Clade 1 bacterium</name>
    <dbReference type="NCBI Taxonomy" id="2364210"/>
    <lineage>
        <taxon>Bacteria</taxon>
        <taxon>Bacillati</taxon>
        <taxon>Chloroflexota</taxon>
        <taxon>Candidatus Thermofontia</taxon>
        <taxon>Candidatus Thermofonsia Clade 1</taxon>
    </lineage>
</organism>
<dbReference type="GO" id="GO:0006355">
    <property type="term" value="P:regulation of DNA-templated transcription"/>
    <property type="evidence" value="ECO:0007669"/>
    <property type="project" value="InterPro"/>
</dbReference>
<evidence type="ECO:0000313" key="5">
    <source>
        <dbReference type="Proteomes" id="UP000229681"/>
    </source>
</evidence>
<evidence type="ECO:0000313" key="2">
    <source>
        <dbReference type="EMBL" id="PJF36676.1"/>
    </source>
</evidence>
<feature type="domain" description="Sigma-54 factor interaction" evidence="1">
    <location>
        <begin position="1"/>
        <end position="122"/>
    </location>
</feature>
<dbReference type="EMBL" id="PGTL01000009">
    <property type="protein sequence ID" value="PJF42761.1"/>
    <property type="molecule type" value="Genomic_DNA"/>
</dbReference>
<reference evidence="4 5" key="1">
    <citation type="submission" date="2017-11" db="EMBL/GenBank/DDBJ databases">
        <title>Evolution of Phototrophy in the Chloroflexi Phylum Driven by Horizontal Gene Transfer.</title>
        <authorList>
            <person name="Ward L.M."/>
            <person name="Hemp J."/>
            <person name="Shih P.M."/>
            <person name="Mcglynn S.E."/>
            <person name="Fischer W."/>
        </authorList>
    </citation>
    <scope>NUCLEOTIDE SEQUENCE [LARGE SCALE GENOMIC DNA]</scope>
    <source>
        <strain evidence="3">CP1_1M</strain>
        <strain evidence="2">JP3_13</strain>
    </source>
</reference>
<dbReference type="EMBL" id="PGTM01000038">
    <property type="protein sequence ID" value="PJF36676.1"/>
    <property type="molecule type" value="Genomic_DNA"/>
</dbReference>
<name>A0A2M8PYX3_9CHLR</name>
<comment type="caution">
    <text evidence="3">The sequence shown here is derived from an EMBL/GenBank/DDBJ whole genome shotgun (WGS) entry which is preliminary data.</text>
</comment>
<dbReference type="PROSITE" id="PS50045">
    <property type="entry name" value="SIGMA54_INTERACT_4"/>
    <property type="match status" value="1"/>
</dbReference>
<accession>A0A2M8PYX3</accession>
<dbReference type="Proteomes" id="UP000228947">
    <property type="component" value="Unassembled WGS sequence"/>
</dbReference>
<protein>
    <recommendedName>
        <fullName evidence="1">Sigma-54 factor interaction domain-containing protein</fullName>
    </recommendedName>
</protein>
<gene>
    <name evidence="2" type="ORF">CUN49_04240</name>
    <name evidence="3" type="ORF">CUN50_02875</name>
</gene>
<dbReference type="AlphaFoldDB" id="A0A2M8PYX3"/>
<dbReference type="InterPro" id="IPR002078">
    <property type="entry name" value="Sigma_54_int"/>
</dbReference>
<accession>A0A2M8PGK7</accession>
<evidence type="ECO:0000313" key="3">
    <source>
        <dbReference type="EMBL" id="PJF42761.1"/>
    </source>
</evidence>